<sequence>MPTKIPQTANVTRSAPHHRAVAYDEQDIFFRTPPLARVGWCCERGKVSPMTW</sequence>
<name>A0A1H3J125_9PSED</name>
<dbReference type="AlphaFoldDB" id="A0A1H3J125"/>
<dbReference type="EMBL" id="FNOX01000003">
    <property type="protein sequence ID" value="SDY33666.1"/>
    <property type="molecule type" value="Genomic_DNA"/>
</dbReference>
<dbReference type="Proteomes" id="UP000182902">
    <property type="component" value="Unassembled WGS sequence"/>
</dbReference>
<organism evidence="1 2">
    <name type="scientific">Pseudomonas salomonii</name>
    <dbReference type="NCBI Taxonomy" id="191391"/>
    <lineage>
        <taxon>Bacteria</taxon>
        <taxon>Pseudomonadati</taxon>
        <taxon>Pseudomonadota</taxon>
        <taxon>Gammaproteobacteria</taxon>
        <taxon>Pseudomonadales</taxon>
        <taxon>Pseudomonadaceae</taxon>
        <taxon>Pseudomonas</taxon>
    </lineage>
</organism>
<gene>
    <name evidence="1" type="ORF">SAMN05216247_103425</name>
</gene>
<evidence type="ECO:0000313" key="1">
    <source>
        <dbReference type="EMBL" id="SDY33666.1"/>
    </source>
</evidence>
<protein>
    <submittedName>
        <fullName evidence="1">Uncharacterized protein</fullName>
    </submittedName>
</protein>
<reference evidence="1 2" key="1">
    <citation type="submission" date="2016-10" db="EMBL/GenBank/DDBJ databases">
        <authorList>
            <person name="de Groot N.N."/>
        </authorList>
    </citation>
    <scope>NUCLEOTIDE SEQUENCE [LARGE SCALE GENOMIC DNA]</scope>
    <source>
        <strain evidence="1 2">ICMP 14252</strain>
    </source>
</reference>
<evidence type="ECO:0000313" key="2">
    <source>
        <dbReference type="Proteomes" id="UP000182902"/>
    </source>
</evidence>
<accession>A0A1H3J125</accession>
<proteinExistence type="predicted"/>